<accession>A0A2Y9BBJ3</accession>
<keyword evidence="7" id="KW-1185">Reference proteome</keyword>
<dbReference type="InterPro" id="IPR050640">
    <property type="entry name" value="Bact_2-comp_sensor_kinase"/>
</dbReference>
<reference evidence="6 7" key="1">
    <citation type="submission" date="2018-05" db="EMBL/GenBank/DDBJ databases">
        <title>The Hungate 1000. A catalogue of reference genomes from the rumen microbiome.</title>
        <authorList>
            <person name="Kelly W."/>
        </authorList>
    </citation>
    <scope>NUCLEOTIDE SEQUENCE [LARGE SCALE GENOMIC DNA]</scope>
    <source>
        <strain evidence="6 7">NLAE-zl-C242</strain>
    </source>
</reference>
<feature type="transmembrane region" description="Helical" evidence="4">
    <location>
        <begin position="12"/>
        <end position="36"/>
    </location>
</feature>
<dbReference type="Gene3D" id="3.30.565.10">
    <property type="entry name" value="Histidine kinase-like ATPase, C-terminal domain"/>
    <property type="match status" value="1"/>
</dbReference>
<dbReference type="Pfam" id="PF00672">
    <property type="entry name" value="HAMP"/>
    <property type="match status" value="1"/>
</dbReference>
<dbReference type="InterPro" id="IPR036890">
    <property type="entry name" value="HATPase_C_sf"/>
</dbReference>
<dbReference type="PANTHER" id="PTHR34220">
    <property type="entry name" value="SENSOR HISTIDINE KINASE YPDA"/>
    <property type="match status" value="1"/>
</dbReference>
<dbReference type="SMART" id="SM00304">
    <property type="entry name" value="HAMP"/>
    <property type="match status" value="1"/>
</dbReference>
<comment type="caution">
    <text evidence="6">The sequence shown here is derived from an EMBL/GenBank/DDBJ whole genome shotgun (WGS) entry which is preliminary data.</text>
</comment>
<dbReference type="Proteomes" id="UP000245845">
    <property type="component" value="Unassembled WGS sequence"/>
</dbReference>
<dbReference type="InterPro" id="IPR010559">
    <property type="entry name" value="Sig_transdc_His_kin_internal"/>
</dbReference>
<protein>
    <submittedName>
        <fullName evidence="6">HAMP domain-containing protein</fullName>
    </submittedName>
</protein>
<evidence type="ECO:0000256" key="1">
    <source>
        <dbReference type="ARBA" id="ARBA00004370"/>
    </source>
</evidence>
<keyword evidence="3" id="KW-0808">Transferase</keyword>
<feature type="domain" description="HAMP" evidence="5">
    <location>
        <begin position="308"/>
        <end position="361"/>
    </location>
</feature>
<comment type="subcellular location">
    <subcellularLocation>
        <location evidence="1">Membrane</location>
    </subcellularLocation>
</comment>
<proteinExistence type="predicted"/>
<keyword evidence="2" id="KW-0597">Phosphoprotein</keyword>
<feature type="transmembrane region" description="Helical" evidence="4">
    <location>
        <begin position="287"/>
        <end position="307"/>
    </location>
</feature>
<sequence>MKTKRKISIKSRIIALMVLCWLLPLILITGVNVYYISSNQFESKISKQIEQLKFNDQVSAERLNKVIEASRQASYDGTLTDLYVRYKKGAIPEHDLLASSMYYLGDRYGRDSLIKASILWYRDDPARLNSSAYNTGEGGTYQLVQRYWDEDHEAVEALAGNLDTKVQFYSSGNRLYLVRNLYSPSYVNAGTLVLLINKNECFENYSVFPSGTSVTLHVDDCNLRLIGDEVTAKETGKEEMGGVSGYTWDNGILCIYHDMLAGDHRITSLVRFDDSSSFTLFYGYKTILIGMVLCLIPLLSILLWVFYRHVTKPVEKMMDGAVEIEKGNLGYQLDFEPESKEFHYLADSFNKMSEKLKYQFDHIYEEELALRDARIMALQSHINPHFMNNTLEIINWEARLSGNQKVSQMIEALATLMDAGIDRKKQPEVLLSEEMIYVNAYLYIIAERLGKRLTIKKELPDEIMQYKVPRLILQPVIENAIEHGVVKNGQGTVVLSGRKEGRFLYLEIVNEAHLTKEDEAKIERLLDVDYDTSKEASGSLGIANVNQRLKILYGEPCGLSMEKLDENHVRARLTILVGEDGKIMQEITD</sequence>
<dbReference type="SUPFAM" id="SSF158472">
    <property type="entry name" value="HAMP domain-like"/>
    <property type="match status" value="1"/>
</dbReference>
<organism evidence="6 7">
    <name type="scientific">Faecalicatena orotica</name>
    <dbReference type="NCBI Taxonomy" id="1544"/>
    <lineage>
        <taxon>Bacteria</taxon>
        <taxon>Bacillati</taxon>
        <taxon>Bacillota</taxon>
        <taxon>Clostridia</taxon>
        <taxon>Lachnospirales</taxon>
        <taxon>Lachnospiraceae</taxon>
        <taxon>Faecalicatena</taxon>
    </lineage>
</organism>
<dbReference type="OrthoDB" id="9809348at2"/>
<evidence type="ECO:0000259" key="5">
    <source>
        <dbReference type="PROSITE" id="PS50885"/>
    </source>
</evidence>
<dbReference type="Pfam" id="PF06580">
    <property type="entry name" value="His_kinase"/>
    <property type="match status" value="1"/>
</dbReference>
<dbReference type="AlphaFoldDB" id="A0A2Y9BBJ3"/>
<evidence type="ECO:0000313" key="7">
    <source>
        <dbReference type="Proteomes" id="UP000245845"/>
    </source>
</evidence>
<dbReference type="CDD" id="cd06225">
    <property type="entry name" value="HAMP"/>
    <property type="match status" value="1"/>
</dbReference>
<dbReference type="PROSITE" id="PS50885">
    <property type="entry name" value="HAMP"/>
    <property type="match status" value="1"/>
</dbReference>
<keyword evidence="4" id="KW-1133">Transmembrane helix</keyword>
<dbReference type="GO" id="GO:0000155">
    <property type="term" value="F:phosphorelay sensor kinase activity"/>
    <property type="evidence" value="ECO:0007669"/>
    <property type="project" value="InterPro"/>
</dbReference>
<dbReference type="GO" id="GO:0016020">
    <property type="term" value="C:membrane"/>
    <property type="evidence" value="ECO:0007669"/>
    <property type="project" value="UniProtKB-SubCell"/>
</dbReference>
<dbReference type="Gene3D" id="6.10.340.10">
    <property type="match status" value="1"/>
</dbReference>
<evidence type="ECO:0000256" key="4">
    <source>
        <dbReference type="SAM" id="Phobius"/>
    </source>
</evidence>
<evidence type="ECO:0000256" key="3">
    <source>
        <dbReference type="ARBA" id="ARBA00022679"/>
    </source>
</evidence>
<dbReference type="SUPFAM" id="SSF55874">
    <property type="entry name" value="ATPase domain of HSP90 chaperone/DNA topoisomerase II/histidine kinase"/>
    <property type="match status" value="1"/>
</dbReference>
<evidence type="ECO:0000313" key="6">
    <source>
        <dbReference type="EMBL" id="PWJ30306.1"/>
    </source>
</evidence>
<evidence type="ECO:0000256" key="2">
    <source>
        <dbReference type="ARBA" id="ARBA00022553"/>
    </source>
</evidence>
<dbReference type="EMBL" id="QGDL01000004">
    <property type="protein sequence ID" value="PWJ30306.1"/>
    <property type="molecule type" value="Genomic_DNA"/>
</dbReference>
<name>A0A2Y9BBJ3_9FIRM</name>
<dbReference type="PANTHER" id="PTHR34220:SF7">
    <property type="entry name" value="SENSOR HISTIDINE KINASE YPDA"/>
    <property type="match status" value="1"/>
</dbReference>
<gene>
    <name evidence="6" type="ORF">A8806_104176</name>
</gene>
<keyword evidence="4" id="KW-0472">Membrane</keyword>
<keyword evidence="4" id="KW-0812">Transmembrane</keyword>
<dbReference type="RefSeq" id="WP_109730738.1">
    <property type="nucleotide sequence ID" value="NZ_BAAACK010000019.1"/>
</dbReference>
<dbReference type="InterPro" id="IPR003660">
    <property type="entry name" value="HAMP_dom"/>
</dbReference>